<evidence type="ECO:0000313" key="4">
    <source>
        <dbReference type="EMBL" id="KAF5328831.1"/>
    </source>
</evidence>
<feature type="compositionally biased region" description="Low complexity" evidence="1">
    <location>
        <begin position="459"/>
        <end position="471"/>
    </location>
</feature>
<gene>
    <name evidence="4" type="ORF">D9619_011681</name>
</gene>
<feature type="domain" description="DUF6535" evidence="3">
    <location>
        <begin position="30"/>
        <end position="203"/>
    </location>
</feature>
<evidence type="ECO:0000256" key="1">
    <source>
        <dbReference type="SAM" id="MobiDB-lite"/>
    </source>
</evidence>
<comment type="caution">
    <text evidence="4">The sequence shown here is derived from an EMBL/GenBank/DDBJ whole genome shotgun (WGS) entry which is preliminary data.</text>
</comment>
<reference evidence="4 5" key="1">
    <citation type="journal article" date="2020" name="ISME J.">
        <title>Uncovering the hidden diversity of litter-decomposition mechanisms in mushroom-forming fungi.</title>
        <authorList>
            <person name="Floudas D."/>
            <person name="Bentzer J."/>
            <person name="Ahren D."/>
            <person name="Johansson T."/>
            <person name="Persson P."/>
            <person name="Tunlid A."/>
        </authorList>
    </citation>
    <scope>NUCLEOTIDE SEQUENCE [LARGE SCALE GENOMIC DNA]</scope>
    <source>
        <strain evidence="4 5">CBS 101986</strain>
    </source>
</reference>
<proteinExistence type="predicted"/>
<feature type="transmembrane region" description="Helical" evidence="2">
    <location>
        <begin position="54"/>
        <end position="74"/>
    </location>
</feature>
<dbReference type="Proteomes" id="UP000567179">
    <property type="component" value="Unassembled WGS sequence"/>
</dbReference>
<organism evidence="4 5">
    <name type="scientific">Psilocybe cf. subviscida</name>
    <dbReference type="NCBI Taxonomy" id="2480587"/>
    <lineage>
        <taxon>Eukaryota</taxon>
        <taxon>Fungi</taxon>
        <taxon>Dikarya</taxon>
        <taxon>Basidiomycota</taxon>
        <taxon>Agaricomycotina</taxon>
        <taxon>Agaricomycetes</taxon>
        <taxon>Agaricomycetidae</taxon>
        <taxon>Agaricales</taxon>
        <taxon>Agaricineae</taxon>
        <taxon>Strophariaceae</taxon>
        <taxon>Psilocybe</taxon>
    </lineage>
</organism>
<keyword evidence="2" id="KW-0812">Transmembrane</keyword>
<keyword evidence="2" id="KW-0472">Membrane</keyword>
<feature type="transmembrane region" description="Helical" evidence="2">
    <location>
        <begin position="209"/>
        <end position="234"/>
    </location>
</feature>
<evidence type="ECO:0000259" key="3">
    <source>
        <dbReference type="Pfam" id="PF20153"/>
    </source>
</evidence>
<evidence type="ECO:0000313" key="5">
    <source>
        <dbReference type="Proteomes" id="UP000567179"/>
    </source>
</evidence>
<dbReference type="OrthoDB" id="3219854at2759"/>
<dbReference type="AlphaFoldDB" id="A0A8H5BTK9"/>
<sequence>MSNTQELEKAQNGSDNYEEYFLISENAPIWSLYNDESSKIDAALQDMANKSIDVLLVFTGLFSAVLTALIIFVYQSSTPGPLDQSNALLIQYFQAQNITLNNSALSASPPSSVISGQKLAWVNAIWMISIALSLADATFCILAKQWLRFQPIISGSPRFKARQRQRRYTQFEAWHVMTVVNTLPIFLHVAILLFFIGLVIMLWGGSLSVTVIVLIAVASVVGCYIGSIWLSLLYPDCPFQHPISEQLRFWRNTRSKQGYADLERTSPFDNGAYDMDADDKLDALALVWLLENCSSRSTPVLGALQAIGQLPSHFTALYYLQRAGAISLILEEFRACFRFEIQADLFVDHRDQWRVVDYYNAEKYCRSWMRLTRGTTAIWPAELVPLLDAIVAESSSHYLDVQSVEPILPGCKARPVGHLSQNVIAFSDLWPLCRGMVPRVFFESFLPIPILSSTNKVRSTSSNSNPTSSTPFKKGLHDPHRTTISCTFPKLSHRKLTGVRLSANSQI</sequence>
<name>A0A8H5BTK9_9AGAR</name>
<feature type="transmembrane region" description="Helical" evidence="2">
    <location>
        <begin position="173"/>
        <end position="203"/>
    </location>
</feature>
<dbReference type="EMBL" id="JAACJJ010000003">
    <property type="protein sequence ID" value="KAF5328831.1"/>
    <property type="molecule type" value="Genomic_DNA"/>
</dbReference>
<keyword evidence="2" id="KW-1133">Transmembrane helix</keyword>
<feature type="transmembrane region" description="Helical" evidence="2">
    <location>
        <begin position="119"/>
        <end position="143"/>
    </location>
</feature>
<dbReference type="InterPro" id="IPR045338">
    <property type="entry name" value="DUF6535"/>
</dbReference>
<evidence type="ECO:0000256" key="2">
    <source>
        <dbReference type="SAM" id="Phobius"/>
    </source>
</evidence>
<accession>A0A8H5BTK9</accession>
<protein>
    <recommendedName>
        <fullName evidence="3">DUF6535 domain-containing protein</fullName>
    </recommendedName>
</protein>
<feature type="region of interest" description="Disordered" evidence="1">
    <location>
        <begin position="456"/>
        <end position="478"/>
    </location>
</feature>
<dbReference type="Pfam" id="PF20153">
    <property type="entry name" value="DUF6535"/>
    <property type="match status" value="1"/>
</dbReference>
<keyword evidence="5" id="KW-1185">Reference proteome</keyword>